<proteinExistence type="predicted"/>
<evidence type="ECO:0000259" key="1">
    <source>
        <dbReference type="PROSITE" id="PS50943"/>
    </source>
</evidence>
<organism evidence="2 3">
    <name type="scientific">Gordonia hydrophobica</name>
    <dbReference type="NCBI Taxonomy" id="40516"/>
    <lineage>
        <taxon>Bacteria</taxon>
        <taxon>Bacillati</taxon>
        <taxon>Actinomycetota</taxon>
        <taxon>Actinomycetes</taxon>
        <taxon>Mycobacteriales</taxon>
        <taxon>Gordoniaceae</taxon>
        <taxon>Gordonia</taxon>
    </lineage>
</organism>
<gene>
    <name evidence="2" type="ORF">RVF87_12460</name>
</gene>
<dbReference type="Gene3D" id="1.10.260.40">
    <property type="entry name" value="lambda repressor-like DNA-binding domains"/>
    <property type="match status" value="1"/>
</dbReference>
<accession>A0ABZ2TZS7</accession>
<dbReference type="Pfam" id="PF13560">
    <property type="entry name" value="HTH_31"/>
    <property type="match status" value="1"/>
</dbReference>
<dbReference type="RefSeq" id="WP_066172121.1">
    <property type="nucleotide sequence ID" value="NZ_CP136137.1"/>
</dbReference>
<dbReference type="SMART" id="SM00530">
    <property type="entry name" value="HTH_XRE"/>
    <property type="match status" value="1"/>
</dbReference>
<reference evidence="2 3" key="1">
    <citation type="journal article" date="2023" name="Virus Evol.">
        <title>Computational host range prediction-The good, the bad, and the ugly.</title>
        <authorList>
            <person name="Howell A.A."/>
            <person name="Versoza C.J."/>
            <person name="Pfeifer S.P."/>
        </authorList>
    </citation>
    <scope>NUCLEOTIDE SEQUENCE [LARGE SCALE GENOMIC DNA]</scope>
    <source>
        <strain evidence="2 3">1610/1b</strain>
    </source>
</reference>
<sequence length="163" mass="17362">MPAKSPQVSDRTQRALSALGTALRTRRKELGVTAAMTAESAGMSRVTLHRVESGSASVTVGAYANAAAALGMQLTFGDRTPDGPAADAPGPARAVPGNVRVGDYPQLRAICWQLGQGAELSREEALHRYERGWRHVDQDAMTDRERTFIQGLADEYGGGLLLV</sequence>
<name>A0ABZ2TZS7_9ACTN</name>
<dbReference type="Proteomes" id="UP001479933">
    <property type="component" value="Chromosome"/>
</dbReference>
<dbReference type="CDD" id="cd00093">
    <property type="entry name" value="HTH_XRE"/>
    <property type="match status" value="1"/>
</dbReference>
<dbReference type="InterPro" id="IPR010982">
    <property type="entry name" value="Lambda_DNA-bd_dom_sf"/>
</dbReference>
<evidence type="ECO:0000313" key="2">
    <source>
        <dbReference type="EMBL" id="WYY05894.1"/>
    </source>
</evidence>
<dbReference type="SUPFAM" id="SSF47413">
    <property type="entry name" value="lambda repressor-like DNA-binding domains"/>
    <property type="match status" value="1"/>
</dbReference>
<feature type="domain" description="HTH cro/C1-type" evidence="1">
    <location>
        <begin position="23"/>
        <end position="79"/>
    </location>
</feature>
<dbReference type="InterPro" id="IPR001387">
    <property type="entry name" value="Cro/C1-type_HTH"/>
</dbReference>
<dbReference type="PROSITE" id="PS50943">
    <property type="entry name" value="HTH_CROC1"/>
    <property type="match status" value="1"/>
</dbReference>
<keyword evidence="3" id="KW-1185">Reference proteome</keyword>
<dbReference type="EMBL" id="CP136137">
    <property type="protein sequence ID" value="WYY05894.1"/>
    <property type="molecule type" value="Genomic_DNA"/>
</dbReference>
<protein>
    <submittedName>
        <fullName evidence="2">Helix-turn-helix transcriptional regulator</fullName>
    </submittedName>
</protein>
<evidence type="ECO:0000313" key="3">
    <source>
        <dbReference type="Proteomes" id="UP001479933"/>
    </source>
</evidence>